<feature type="transmembrane region" description="Helical" evidence="4">
    <location>
        <begin position="370"/>
        <end position="388"/>
    </location>
</feature>
<protein>
    <submittedName>
        <fullName evidence="5">Putative MFS-domain protein</fullName>
    </submittedName>
</protein>
<dbReference type="EMBL" id="FN555004">
    <property type="protein sequence ID" value="CBG40229.1"/>
    <property type="molecule type" value="Genomic_DNA"/>
</dbReference>
<sequence>MQIALIANMPLKRNILVYYASILTAISAQALPHAILTPLLLAKGLSLAEIMWVQATYSMAMLLAEYPSGVLADLMARKRLFLLSKLVLMCSFSIIWLCEGLTWMLLAWALYGLASALDSGTIDASLINAIKEQKANLSRFFAIDKQLRFAGMILGSVLGSFLYVRYGASVYIMGLLLLALCMIIVFLGFKEGEVLVHSKSLELLKRHIKEGFLELGQKPHLKKLMICSLVLQVFFQTHFQLWQAYFLAKDIATSHLFYFYVGFQILGVLIHFIPATSAVSKKSWILLAGLPLILGLLSSVPIVFIALYALVVAIFSWIAYCVDYHFSLCVSKQKISSLISLKSSISRLASVAILILSSAELAFVSVGYVVVWHFLLALVAVAFLLKWTNLQSIGNKPS</sequence>
<feature type="transmembrane region" description="Helical" evidence="4">
    <location>
        <begin position="147"/>
        <end position="164"/>
    </location>
</feature>
<dbReference type="SUPFAM" id="SSF103473">
    <property type="entry name" value="MFS general substrate transporter"/>
    <property type="match status" value="1"/>
</dbReference>
<proteinExistence type="predicted"/>
<keyword evidence="1 4" id="KW-0812">Transmembrane</keyword>
<gene>
    <name evidence="5" type="ordered locus">HMU09720</name>
</gene>
<dbReference type="PANTHER" id="PTHR23530">
    <property type="entry name" value="TRANSPORT PROTEIN-RELATED"/>
    <property type="match status" value="1"/>
</dbReference>
<keyword evidence="2 4" id="KW-1133">Transmembrane helix</keyword>
<organism evidence="5 6">
    <name type="scientific">Helicobacter mustelae (strain ATCC 43772 / CCUG 25715 / CIP 103759 / LMG 18044 / NCTC 12198 / R85-136P)</name>
    <name type="common">Campylobacter mustelae</name>
    <dbReference type="NCBI Taxonomy" id="679897"/>
    <lineage>
        <taxon>Bacteria</taxon>
        <taxon>Pseudomonadati</taxon>
        <taxon>Campylobacterota</taxon>
        <taxon>Epsilonproteobacteria</taxon>
        <taxon>Campylobacterales</taxon>
        <taxon>Helicobacteraceae</taxon>
        <taxon>Helicobacter</taxon>
    </lineage>
</organism>
<dbReference type="Proteomes" id="UP000001522">
    <property type="component" value="Chromosome"/>
</dbReference>
<dbReference type="GO" id="GO:0022857">
    <property type="term" value="F:transmembrane transporter activity"/>
    <property type="evidence" value="ECO:0007669"/>
    <property type="project" value="InterPro"/>
</dbReference>
<dbReference type="eggNOG" id="COG2814">
    <property type="taxonomic scope" value="Bacteria"/>
</dbReference>
<evidence type="ECO:0000256" key="4">
    <source>
        <dbReference type="SAM" id="Phobius"/>
    </source>
</evidence>
<evidence type="ECO:0000256" key="3">
    <source>
        <dbReference type="ARBA" id="ARBA00023136"/>
    </source>
</evidence>
<dbReference type="PANTHER" id="PTHR23530:SF1">
    <property type="entry name" value="PERMEASE, MAJOR FACILITATOR SUPERFAMILY-RELATED"/>
    <property type="match status" value="1"/>
</dbReference>
<dbReference type="RefSeq" id="WP_013023301.1">
    <property type="nucleotide sequence ID" value="NC_013949.1"/>
</dbReference>
<dbReference type="STRING" id="679897.HMU09720"/>
<dbReference type="AlphaFoldDB" id="D3UIA6"/>
<keyword evidence="6" id="KW-1185">Reference proteome</keyword>
<reference evidence="5 6" key="1">
    <citation type="journal article" date="2010" name="BMC Genomics">
        <title>Comparative genomics and proteomics of Helicobacter mustelae, an ulcerogenic and carcinogenic gastric pathogen.</title>
        <authorList>
            <person name="O'Toole P.W."/>
            <person name="Snelling W.J."/>
            <person name="Canchaya C."/>
            <person name="Forde B.M."/>
            <person name="Hardie K.R."/>
            <person name="Josenhans C."/>
            <person name="Graham R.L.J."/>
            <person name="McMullan G."/>
            <person name="Parkhill J."/>
            <person name="Belda E."/>
            <person name="Bentley S.D."/>
        </authorList>
    </citation>
    <scope>NUCLEOTIDE SEQUENCE [LARGE SCALE GENOMIC DNA]</scope>
    <source>
        <strain evidence="6">ATCC 43772 / LMG 18044 / NCTC 12198 / 12198</strain>
    </source>
</reference>
<dbReference type="InterPro" id="IPR053160">
    <property type="entry name" value="MFS_DHA3_Transporter"/>
</dbReference>
<dbReference type="KEGG" id="hms:HMU09720"/>
<feature type="transmembrane region" description="Helical" evidence="4">
    <location>
        <begin position="103"/>
        <end position="126"/>
    </location>
</feature>
<evidence type="ECO:0000256" key="2">
    <source>
        <dbReference type="ARBA" id="ARBA00022989"/>
    </source>
</evidence>
<evidence type="ECO:0000256" key="1">
    <source>
        <dbReference type="ARBA" id="ARBA00022692"/>
    </source>
</evidence>
<feature type="transmembrane region" description="Helical" evidence="4">
    <location>
        <begin position="283"/>
        <end position="300"/>
    </location>
</feature>
<name>D3UIA6_HELM1</name>
<dbReference type="Pfam" id="PF07690">
    <property type="entry name" value="MFS_1"/>
    <property type="match status" value="1"/>
</dbReference>
<accession>D3UIA6</accession>
<dbReference type="InterPro" id="IPR036259">
    <property type="entry name" value="MFS_trans_sf"/>
</dbReference>
<evidence type="ECO:0000313" key="6">
    <source>
        <dbReference type="Proteomes" id="UP000001522"/>
    </source>
</evidence>
<dbReference type="Gene3D" id="1.20.1250.20">
    <property type="entry name" value="MFS general substrate transporter like domains"/>
    <property type="match status" value="1"/>
</dbReference>
<feature type="transmembrane region" description="Helical" evidence="4">
    <location>
        <begin position="257"/>
        <end position="276"/>
    </location>
</feature>
<evidence type="ECO:0000313" key="5">
    <source>
        <dbReference type="EMBL" id="CBG40229.1"/>
    </source>
</evidence>
<keyword evidence="3 4" id="KW-0472">Membrane</keyword>
<feature type="transmembrane region" description="Helical" evidence="4">
    <location>
        <begin position="170"/>
        <end position="189"/>
    </location>
</feature>
<dbReference type="HOGENOM" id="CLU_059738_0_0_7"/>
<dbReference type="InterPro" id="IPR011701">
    <property type="entry name" value="MFS"/>
</dbReference>